<dbReference type="InterPro" id="IPR012675">
    <property type="entry name" value="Beta-grasp_dom_sf"/>
</dbReference>
<evidence type="ECO:0000313" key="3">
    <source>
        <dbReference type="EMBL" id="PTQ50793.1"/>
    </source>
</evidence>
<accession>A0A2T5G3M6</accession>
<dbReference type="InterPro" id="IPR036010">
    <property type="entry name" value="2Fe-2S_ferredoxin-like_sf"/>
</dbReference>
<dbReference type="Proteomes" id="UP000244180">
    <property type="component" value="Unassembled WGS sequence"/>
</dbReference>
<reference evidence="3 4" key="1">
    <citation type="submission" date="2017-08" db="EMBL/GenBank/DDBJ databases">
        <title>Burning lignite coal seam in the remote Altai Mountains harbors a hydrogen-driven thermophilic microbial community.</title>
        <authorList>
            <person name="Kadnikov V.V."/>
            <person name="Mardanov A.V."/>
            <person name="Ivasenko D."/>
            <person name="Beletsky A.V."/>
            <person name="Karnachuk O.V."/>
            <person name="Ravin N.V."/>
        </authorList>
    </citation>
    <scope>NUCLEOTIDE SEQUENCE [LARGE SCALE GENOMIC DNA]</scope>
    <source>
        <strain evidence="3">AL33</strain>
    </source>
</reference>
<dbReference type="InterPro" id="IPR001041">
    <property type="entry name" value="2Fe-2S_ferredoxin-type"/>
</dbReference>
<evidence type="ECO:0000256" key="1">
    <source>
        <dbReference type="SAM" id="MobiDB-lite"/>
    </source>
</evidence>
<dbReference type="PROSITE" id="PS51085">
    <property type="entry name" value="2FE2S_FER_2"/>
    <property type="match status" value="1"/>
</dbReference>
<sequence>MEAPKTVTAGKAEPQGAEPKGSVRIRIDPDGVVVVGRAGANLLSELRETYYGRAGRPAFPGCRSGGCGYCKVELIEGEVMLGDTYSRGALPDEERADGRILMCRAELVGDIAIRMLPKDDPLARLLRRLKRDGQT</sequence>
<evidence type="ECO:0000259" key="2">
    <source>
        <dbReference type="PROSITE" id="PS51085"/>
    </source>
</evidence>
<dbReference type="CDD" id="cd00207">
    <property type="entry name" value="fer2"/>
    <property type="match status" value="1"/>
</dbReference>
<dbReference type="EMBL" id="PEBV01000075">
    <property type="protein sequence ID" value="PTQ50793.1"/>
    <property type="molecule type" value="Genomic_DNA"/>
</dbReference>
<name>A0A2T5G3M6_HYDSH</name>
<dbReference type="RefSeq" id="WP_273000867.1">
    <property type="nucleotide sequence ID" value="NZ_PEBV01000075.1"/>
</dbReference>
<dbReference type="GO" id="GO:0051536">
    <property type="term" value="F:iron-sulfur cluster binding"/>
    <property type="evidence" value="ECO:0007669"/>
    <property type="project" value="InterPro"/>
</dbReference>
<feature type="region of interest" description="Disordered" evidence="1">
    <location>
        <begin position="1"/>
        <end position="23"/>
    </location>
</feature>
<dbReference type="AlphaFoldDB" id="A0A2T5G3M6"/>
<dbReference type="SUPFAM" id="SSF54292">
    <property type="entry name" value="2Fe-2S ferredoxin-like"/>
    <property type="match status" value="1"/>
</dbReference>
<comment type="caution">
    <text evidence="3">The sequence shown here is derived from an EMBL/GenBank/DDBJ whole genome shotgun (WGS) entry which is preliminary data.</text>
</comment>
<gene>
    <name evidence="3" type="ORF">HSCHL_2582</name>
</gene>
<protein>
    <recommendedName>
        <fullName evidence="2">2Fe-2S ferredoxin-type domain-containing protein</fullName>
    </recommendedName>
</protein>
<dbReference type="Gene3D" id="3.10.20.30">
    <property type="match status" value="1"/>
</dbReference>
<feature type="domain" description="2Fe-2S ferredoxin-type" evidence="2">
    <location>
        <begin position="21"/>
        <end position="119"/>
    </location>
</feature>
<organism evidence="3 4">
    <name type="scientific">Hydrogenibacillus schlegelii</name>
    <name type="common">Bacillus schlegelii</name>
    <dbReference type="NCBI Taxonomy" id="1484"/>
    <lineage>
        <taxon>Bacteria</taxon>
        <taxon>Bacillati</taxon>
        <taxon>Bacillota</taxon>
        <taxon>Bacilli</taxon>
        <taxon>Bacillales</taxon>
        <taxon>Bacillales Family X. Incertae Sedis</taxon>
        <taxon>Hydrogenibacillus</taxon>
    </lineage>
</organism>
<proteinExistence type="predicted"/>
<dbReference type="Pfam" id="PF00111">
    <property type="entry name" value="Fer2"/>
    <property type="match status" value="1"/>
</dbReference>
<evidence type="ECO:0000313" key="4">
    <source>
        <dbReference type="Proteomes" id="UP000244180"/>
    </source>
</evidence>